<evidence type="ECO:0000313" key="2">
    <source>
        <dbReference type="Proteomes" id="UP001333818"/>
    </source>
</evidence>
<evidence type="ECO:0000313" key="1">
    <source>
        <dbReference type="EMBL" id="MEE3716822.1"/>
    </source>
</evidence>
<dbReference type="AlphaFoldDB" id="A0AAW9PVF2"/>
<accession>A0AAW9PVF2</accession>
<reference evidence="1" key="1">
    <citation type="submission" date="2024-01" db="EMBL/GenBank/DDBJ databases">
        <title>Bank of Algae and Cyanobacteria of the Azores (BACA) strain genomes.</title>
        <authorList>
            <person name="Luz R."/>
            <person name="Cordeiro R."/>
            <person name="Fonseca A."/>
            <person name="Goncalves V."/>
        </authorList>
    </citation>
    <scope>NUCLEOTIDE SEQUENCE</scope>
    <source>
        <strain evidence="1">BACA0141</strain>
    </source>
</reference>
<organism evidence="1 2">
    <name type="scientific">Tumidithrix elongata BACA0141</name>
    <dbReference type="NCBI Taxonomy" id="2716417"/>
    <lineage>
        <taxon>Bacteria</taxon>
        <taxon>Bacillati</taxon>
        <taxon>Cyanobacteriota</taxon>
        <taxon>Cyanophyceae</taxon>
        <taxon>Pseudanabaenales</taxon>
        <taxon>Pseudanabaenaceae</taxon>
        <taxon>Tumidithrix</taxon>
        <taxon>Tumidithrix elongata</taxon>
    </lineage>
</organism>
<dbReference type="PANTHER" id="PTHR34235:SF4">
    <property type="entry name" value="SLR0291 PROTEIN"/>
    <property type="match status" value="1"/>
</dbReference>
<dbReference type="Proteomes" id="UP001333818">
    <property type="component" value="Unassembled WGS sequence"/>
</dbReference>
<name>A0AAW9PVF2_9CYAN</name>
<sequence>MTQVIASEPSKISLYERDLNLWLEQAIAQLKSGDFHNLDIVNLIEELEGLAGRDRRELKSRLRTLLEHLLKRTYVNLPECFNGWEITIREQRSQLEDIFEQSPSLKAIWEEAFSSAWRSALKNTCQEYRNFTFPDAWQFSHDIDSLLTIDFWEEI</sequence>
<keyword evidence="2" id="KW-1185">Reference proteome</keyword>
<proteinExistence type="predicted"/>
<dbReference type="Pfam" id="PF01724">
    <property type="entry name" value="DUF29"/>
    <property type="match status" value="1"/>
</dbReference>
<gene>
    <name evidence="1" type="ORF">V2H45_08695</name>
</gene>
<protein>
    <submittedName>
        <fullName evidence="1">DUF29 domain-containing protein</fullName>
    </submittedName>
</protein>
<dbReference type="RefSeq" id="WP_330483251.1">
    <property type="nucleotide sequence ID" value="NZ_JAZBJZ010000026.1"/>
</dbReference>
<comment type="caution">
    <text evidence="1">The sequence shown here is derived from an EMBL/GenBank/DDBJ whole genome shotgun (WGS) entry which is preliminary data.</text>
</comment>
<dbReference type="PANTHER" id="PTHR34235">
    <property type="entry name" value="SLR1203 PROTEIN-RELATED"/>
    <property type="match status" value="1"/>
</dbReference>
<dbReference type="EMBL" id="JAZBJZ010000026">
    <property type="protein sequence ID" value="MEE3716822.1"/>
    <property type="molecule type" value="Genomic_DNA"/>
</dbReference>
<dbReference type="Gene3D" id="1.20.1220.20">
    <property type="entry name" value="Uncharcterised protein PF01724"/>
    <property type="match status" value="1"/>
</dbReference>
<dbReference type="InterPro" id="IPR002636">
    <property type="entry name" value="DUF29"/>
</dbReference>